<evidence type="ECO:0000313" key="1">
    <source>
        <dbReference type="EMBL" id="CBT74924.1"/>
    </source>
</evidence>
<dbReference type="EMBL" id="FQ311875">
    <property type="protein sequence ID" value="CBT74924.1"/>
    <property type="molecule type" value="Genomic_DNA"/>
</dbReference>
<dbReference type="Gene3D" id="2.160.10.10">
    <property type="entry name" value="Hexapeptide repeat proteins"/>
    <property type="match status" value="1"/>
</dbReference>
<protein>
    <submittedName>
        <fullName evidence="1">Transferase</fullName>
    </submittedName>
</protein>
<dbReference type="InterPro" id="IPR001451">
    <property type="entry name" value="Hexapep"/>
</dbReference>
<proteinExistence type="predicted"/>
<dbReference type="InterPro" id="IPR047324">
    <property type="entry name" value="LbH_gamma_CA-like"/>
</dbReference>
<evidence type="ECO:0000313" key="2">
    <source>
        <dbReference type="Proteomes" id="UP000006878"/>
    </source>
</evidence>
<gene>
    <name evidence="1" type="ordered locus">AARI_07030</name>
</gene>
<reference evidence="2" key="1">
    <citation type="journal article" date="2010" name="PLoS ONE">
        <title>The Arthrobacter arilaitensis Re117 genome sequence reveals its genetic adaptation to the surface of cheese.</title>
        <authorList>
            <person name="Monnet C."/>
            <person name="Loux V."/>
            <person name="Gibrat J.F."/>
            <person name="Spinnler E."/>
            <person name="Barbe V."/>
            <person name="Vacherie B."/>
            <person name="Gavory F."/>
            <person name="Gourbeyre E."/>
            <person name="Siguier P."/>
            <person name="Chandler M."/>
            <person name="Elleuch R."/>
            <person name="Irlinger F."/>
            <person name="Vallaeys T."/>
        </authorList>
    </citation>
    <scope>NUCLEOTIDE SEQUENCE</scope>
    <source>
        <strain evidence="2">DSM 16368 / CIP 108037 / IAM 15318 / JCM 13566 / Re117</strain>
    </source>
</reference>
<dbReference type="PANTHER" id="PTHR13061">
    <property type="entry name" value="DYNACTIN SUBUNIT P25"/>
    <property type="match status" value="1"/>
</dbReference>
<dbReference type="SUPFAM" id="SSF51161">
    <property type="entry name" value="Trimeric LpxA-like enzymes"/>
    <property type="match status" value="1"/>
</dbReference>
<dbReference type="InterPro" id="IPR050484">
    <property type="entry name" value="Transf_Hexapept/Carb_Anhydrase"/>
</dbReference>
<reference evidence="2" key="2">
    <citation type="submission" date="2010-07" db="EMBL/GenBank/DDBJ databases">
        <title>Complete genome sequence of Arthrobacter arilaitensis (strain DSM 16368 / CIP 108037 / JCM 13566 / Re117).</title>
        <authorList>
            <person name="Genoscope."/>
        </authorList>
    </citation>
    <scope>NUCLEOTIDE SEQUENCE [LARGE SCALE GENOMIC DNA]</scope>
    <source>
        <strain evidence="2">DSM 16368 / CIP 108037 / IAM 15318 / JCM 13566 / Re117</strain>
    </source>
</reference>
<dbReference type="PANTHER" id="PTHR13061:SF29">
    <property type="entry name" value="GAMMA CARBONIC ANHYDRASE-LIKE 1, MITOCHONDRIAL-RELATED"/>
    <property type="match status" value="1"/>
</dbReference>
<accession>A0ABM9PUL9</accession>
<keyword evidence="1" id="KW-0808">Transferase</keyword>
<dbReference type="InterPro" id="IPR011004">
    <property type="entry name" value="Trimer_LpxA-like_sf"/>
</dbReference>
<sequence length="204" mass="20639">MAARATGRGPHADLRSSVANSPLQCLAITVGEMTHIITIDGATPKVGQDVFVAPTATLSGDVELADRASAFYGVSVRGDSAPIRVGEGTNLQDNVVLHADEGFPCTLGAGISVGHSAVVHGATVGDGCLVGMSATIMNGAVIGEQSLVAAGALVLEGTQVPPRSLVAGVPSKVRRELSDEEVAGLKTNADHYLVLAAKHLEANA</sequence>
<name>A0ABM9PUL9_GLUAR</name>
<dbReference type="GO" id="GO:0016740">
    <property type="term" value="F:transferase activity"/>
    <property type="evidence" value="ECO:0007669"/>
    <property type="project" value="UniProtKB-KW"/>
</dbReference>
<organism evidence="1 2">
    <name type="scientific">Glutamicibacter arilaitensis (strain DSM 16368 / CIP 108037 / IAM 15318 / JCM 13566 / NCIMB 14258 / Re117)</name>
    <name type="common">Arthrobacter arilaitensis</name>
    <dbReference type="NCBI Taxonomy" id="861360"/>
    <lineage>
        <taxon>Bacteria</taxon>
        <taxon>Bacillati</taxon>
        <taxon>Actinomycetota</taxon>
        <taxon>Actinomycetes</taxon>
        <taxon>Micrococcales</taxon>
        <taxon>Micrococcaceae</taxon>
        <taxon>Glutamicibacter</taxon>
    </lineage>
</organism>
<keyword evidence="2" id="KW-1185">Reference proteome</keyword>
<dbReference type="Proteomes" id="UP000006878">
    <property type="component" value="Chromosome"/>
</dbReference>
<dbReference type="CDD" id="cd04645">
    <property type="entry name" value="LbH_gamma_CA_like"/>
    <property type="match status" value="1"/>
</dbReference>
<dbReference type="Pfam" id="PF00132">
    <property type="entry name" value="Hexapep"/>
    <property type="match status" value="1"/>
</dbReference>